<keyword evidence="2" id="KW-0812">Transmembrane</keyword>
<dbReference type="Proteomes" id="UP000295662">
    <property type="component" value="Unassembled WGS sequence"/>
</dbReference>
<proteinExistence type="predicted"/>
<dbReference type="NCBIfam" id="TIGR02601">
    <property type="entry name" value="autotrns_rpt"/>
    <property type="match status" value="14"/>
</dbReference>
<evidence type="ECO:0000256" key="2">
    <source>
        <dbReference type="SAM" id="Phobius"/>
    </source>
</evidence>
<dbReference type="InterPro" id="IPR006626">
    <property type="entry name" value="PbH1"/>
</dbReference>
<gene>
    <name evidence="4" type="ORF">EI77_04351</name>
</gene>
<evidence type="ECO:0000256" key="1">
    <source>
        <dbReference type="ARBA" id="ARBA00022729"/>
    </source>
</evidence>
<accession>A0A4R7RIU8</accession>
<feature type="signal peptide" evidence="3">
    <location>
        <begin position="1"/>
        <end position="30"/>
    </location>
</feature>
<comment type="caution">
    <text evidence="4">The sequence shown here is derived from an EMBL/GenBank/DDBJ whole genome shotgun (WGS) entry which is preliminary data.</text>
</comment>
<dbReference type="InterPro" id="IPR011050">
    <property type="entry name" value="Pectin_lyase_fold/virulence"/>
</dbReference>
<dbReference type="Pfam" id="PF12951">
    <property type="entry name" value="PATR"/>
    <property type="match status" value="22"/>
</dbReference>
<dbReference type="RefSeq" id="WP_133797327.1">
    <property type="nucleotide sequence ID" value="NZ_SOCA01000013.1"/>
</dbReference>
<keyword evidence="2" id="KW-1133">Transmembrane helix</keyword>
<reference evidence="4 5" key="1">
    <citation type="submission" date="2019-03" db="EMBL/GenBank/DDBJ databases">
        <title>Genomic Encyclopedia of Archaeal and Bacterial Type Strains, Phase II (KMG-II): from individual species to whole genera.</title>
        <authorList>
            <person name="Goeker M."/>
        </authorList>
    </citation>
    <scope>NUCLEOTIDE SEQUENCE [LARGE SCALE GENOMIC DNA]</scope>
    <source>
        <strain evidence="4 5">ATCC 25309</strain>
    </source>
</reference>
<dbReference type="SUPFAM" id="SSF51126">
    <property type="entry name" value="Pectin lyase-like"/>
    <property type="match status" value="3"/>
</dbReference>
<dbReference type="SMART" id="SM00710">
    <property type="entry name" value="PbH1"/>
    <property type="match status" value="11"/>
</dbReference>
<dbReference type="InterPro" id="IPR013424">
    <property type="entry name" value="Ice-binding_C"/>
</dbReference>
<feature type="chain" id="PRO_5020248811" evidence="3">
    <location>
        <begin position="31"/>
        <end position="5162"/>
    </location>
</feature>
<feature type="transmembrane region" description="Helical" evidence="2">
    <location>
        <begin position="5135"/>
        <end position="5158"/>
    </location>
</feature>
<dbReference type="EMBL" id="SOCA01000013">
    <property type="protein sequence ID" value="TDU64028.1"/>
    <property type="molecule type" value="Genomic_DNA"/>
</dbReference>
<evidence type="ECO:0000313" key="5">
    <source>
        <dbReference type="Proteomes" id="UP000295662"/>
    </source>
</evidence>
<dbReference type="NCBIfam" id="TIGR02595">
    <property type="entry name" value="PEP_CTERM"/>
    <property type="match status" value="1"/>
</dbReference>
<evidence type="ECO:0000256" key="3">
    <source>
        <dbReference type="SAM" id="SignalP"/>
    </source>
</evidence>
<keyword evidence="1 3" id="KW-0732">Signal</keyword>
<organism evidence="4 5">
    <name type="scientific">Prosthecobacter fusiformis</name>
    <dbReference type="NCBI Taxonomy" id="48464"/>
    <lineage>
        <taxon>Bacteria</taxon>
        <taxon>Pseudomonadati</taxon>
        <taxon>Verrucomicrobiota</taxon>
        <taxon>Verrucomicrobiia</taxon>
        <taxon>Verrucomicrobiales</taxon>
        <taxon>Verrucomicrobiaceae</taxon>
        <taxon>Prosthecobacter</taxon>
    </lineage>
</organism>
<sequence length="5162" mass="515004">MSHLKRPLFRVTVTASMMCFHLLALTHPFAAPTTWTAGSDDNNNWADGSNWDTLVAPTLVDDVFFVSPIPNTAPLLNPEIIVLANGSLANQITFNDSYLLSGGSVELGSGLMDVNFLDTVSVDSLLTGTAGFNKAGRGTLWLTNASNNYTGVTTVSNGTLIISDEAQLGASTDAVIITGNTSVGNGGGNLLLLSGWDSTLEFERDLNISGGGSNNFGSALTTVGNVHLTGDIQTSASGGQDTRIASNFGNLQISGTLTISQGTTRSLTTQGAGNIMVDGLVTGIGGITKTGIGGMTLTNVNNDFTGTVRVDTGSLRVSSSAVIGTSTAVASIGLNGGIFEIRSDAPDFQNKNIQLAGSSSTVFVDRAINGSGLNVEVDMGNFSFGGSNRNLTLGGRNGYTVHLTGLDGEMGGGGGNQTTLTNNARLATLDANLWKNSDSTARVLTLTGTGNTIVTGGILATGGAHVLTKGGTGTLTILGNSNYTGATNTSGGALLISGFGSLGANPGSSTAAVNIGSTTTTAGILTYLGQPGTGAGETTTRTINLNGTSAAVTLNADQAGTAPSALIFTSNFTATGLGNKILTLGGTNKLDNEIRGAIPNSTGFTTSLQKSGVGTWNLSGTNTYTGTTTITDGVLKVRANAASSTIIQDASAILFNVDTLTQAAGGTLEFVGRDAQNNIETLGALTPTAGAGTILLTPGAGGTASLVFSSYAGATNGAGYGLNIVGSDASNKVTLTGVATGLVSPNVYFDSSHFAYSDGGVLRAPVYGTDANFVTSATALTTGVNNEITGSFNADAVTISTLRINGAHTLTLNASQTLTINVGGANTAGGILATGGNSTITGGTGITTGGAGALVVRVDGEVDKLTIASILTSGTSGGLTKNGLGTLVLSAVNAQTGDTHINEGTLQLSGSSSRISGASAALNIRQGATLDLNGVNSGTAIGIFNGAGTVTNSAATTTAILTVGNGNGIGNFTGLIEDGAGKISVFKTGSGSQTWSGLNTYTGSTTIASTGVVSVAYLADIGEASGIGMGDADNNAQSLIFTGSTGGLSYTGLESISIDREFTLGGTGARIQSNGQNNATLIWNSTSALTFGTGITAAQLLTLGGASIGDNQFDLRIINNTNGGAATSVTKADAGLWILGNQSNSYSGSTTISGGALRAIDGGSLPTTSALVLGGGVLETHGTFDRALASSATAGSVHWSAGGGFAASTDRLLVAIGGTASPTDLTWGSGGFMTSGSLVLSSTTALFDVEMVNNINLNGAVRTISVSDNTSTAFDFATLSGDISGTGTSGITKSGNGRLQLLGANTYEGNTSISAGALVVTSVGGSGMASSSLGAGTGALSIGSGTTAGTLIYVGSGETSDRLINMAGTASSTTSPGGTTIESSGTGALILRNVVNSGNYIAARTKTLTLQGQNTDANEISSNLANFDGPLAVTKTGGGTWILSGNNIGMTGTVSVSAGALGIGHDNAMGSGNLTVSNSYLFAQGGDRMLTNTAIFTVAGNTVASFIGEHSISIDATTSILFGSSSGSSTITNNLIEGEKLTLDAPVMRNNDSGSARTMTFNGSGYTIVNANITDNPSSTVRASNITYSGTGTLELNGNNSHSGPTTISNAAAKVILGTDSAFGTGNAILTTGTLFSNGTDRTIANNVTHGGTFAIDGEDKFTFNGMWLNSGGNRTLTVNTTGGVELAGEVRLSESTGTTARTLTLNGTGDVLISGVISNGTGTGNSAFSYTGTGTLTLNGVNTHSGNTTISNAAAKVILGTDSAFGTGTALLTTGTLFSNGTDRTIANNVTHGGTFIIAGDDKITFNGMWLNSAASRTLTVNTTGEGVVLAGEVRLSESTTTTARTLTLNGTGDVLISGLVTNGLSSGASALAYSGSGTLTLTAANTYTGTTTLNNNNGTLRLTGAGKLSTGNLTVTAGSLFIEGADQSVATLTMGNSAGTSALIDVGAGRTLKATAITYSGTTTLAATITGDGTLDLGTSGITVSVADNAALDADMIWSIDNLIGSGVFTKTGNGTLDLSGIANNDFDGTFTVSAGAIMGLGALDNNLLLNGGVYQSSGTFTRSLGAGDNQVQWTTTTAGGGFAAAGGPLTVTLGGVATPLSLTWGEQFFVQSGAPLIFGSVTANDVVTFTNDINLAGAERTFSVADNTSSTADKAVISGVLSNGGITKTGNGALELAGDNTFEGAITVSAGTLQFSTVSDNGGGPSNLGQGTNGITLSGGRLQFIGGADQETDRGITFTTTGILDASGTGGATITYTGVFNPGVNSLNLEGTGYGIFAGEFVQTSNTGDLNKNGTGTWRMDSATTIVDNLVITSGELIFNVANAFTGDDLFIRDALLTLTVNGALTTDVDDFNISTETASGGILDIHGTTGSTVTEILIGRTAANNVSSPDLSGSIIDSVGGGSFGATTMSIRNGVVEVDIAISGTTNLGATISADNGGLNYGSGSITGSLSQGGSLVLNNGSISGDITFGSGSTLTKNSVNTVTLSGDNTVTGAGISTINNGILVLDYTDNTGAKISAAGLTMNGGTLQIDGHASTAVTTNAGNLTLGSSTDPAPAVVRINTAGAAATLQVGSITRNLGATLRFNPSTTLGSLVTTAENGAGDILGGWATYQLGNGSAVFATIIDDKITGFDSTVINDVAMWTAGADITESTGFTGTLASSLSINSLRFDAASGSTVTVGADETLNIASGGILITSNVSGTAGISGGFISSGTNELIITHDGTADFNLTSRMNGTLALTKAGSGTLVLDSATNTSNGTLRLSGGTVRLQGGNALGDRAAVIMEATTGVVLDVVDSETIGALSGGSSTNYKNMQVNIANGETLTINQIAGGTFYGNINATSGSATLTRIGASTLVITDGFLNLGPQGVVNVSGGRLTIDINGNNNQLTQVPSGTTVNVSDGGSFFIEHHGITVNTGTPGRVANDVPFFLNSGGSTTDSLFYRHDQADDHIEQIGVVTFGSGVSSVRVDATSSDAAALSVLRASSIVRQNQATMVLRGLGTQNTTGRRGQFQSAAAFTGYGTGTTTSLPVIPWAIGSSAGGTVAADSFLTTTGGANATWRPLNLSTEYLNVTNAVTWDAVTNTQNVLVSASTTAAAGNKALRALLISTGTGIVDLTGDGTGPLTVESGGFLFSGTGSSTLSGFTGINVSPTAGEYVFHVMGSSASIDSALTTTGANLTKSGPGTLILTASNLGLDSVAINEGVLQISDLDNIGGNGGDLLFANGTLLLDAAYSGDDLSARSIAFLSGVATLDTNGHDLALANSIGNGGAGSFTKTGNGILTLNAAASYGGTTTITGGTLRYGVDNALPTSSNVVLNLSTLDMGSFDATLGGLTLTANATLYAEGDVIFDGMLTTSTSAASRTLTVNGGGNVTINGNALITDSTSGRTLNIAVNDSGSVVLNGSFLNGTPSTSSLAKFGNGSLELTQRNFYTGNTSLGNSTNLGGTLKLSGAATLGAGTLTVSNGTLLLEGTVSRHAVTTLTTGGGPAGGSTLIRIGDGVTLAPTAITFSSTGSNLTTIIDGDGTLDLGTSGITVNIGNSSAAEVDMSWEMDTVIGSGLFTKAGTGTLDIRGVTNYNFNGTYQINAGAILGLDTTGNLILNGGVFEGSGDFTRSLGTGNNQVQWAAGTAGGGFAAQGDTLYVNIGGTNTDGVPDLPPSTLVWGSTQYFVSDGAPLIFGSLTANDVVNFQNNIDLNGGTRTVTVTDNTTATTDKAVISGVISNGSLTKTGNGILELSGANTFSNVRVTTGILQFSTVTDVSGAASNLGQGTITLSGGNLQFIGAASQSTNRPISFTGTSSMSSFGTNDAVITYSGAINGTAAFALNLTGNATSSGVISGGITQTGTSADVDVNSGTWTLSGALSTLADDLRVTNTGSVLNLGTTGSLSFTSGSSNYIYARNGGQVNFLTDDVTSTAQGIDGLLIGYETAGVAGILNMNTFNITVPRVDLGQTGAGLEGLITGNGGTITVNTSLNLYRGTIEGINLTGTANTVKNGAGEVILKSNNTGLSGTTTLTNGLLRLDYTDSNTQKIGSGLLTFNGGTLIMDGHETLSFTETVNGVTLGSTAGAASIQINNVGSQQLTFDMGAVTRLVLGTTMSFEASSANAIFVTTSENPDGFTSLGGWASYSRRAFASVDVNGNIVAATTVLKDDVSTWLAGDNVSDASGYTGIVETGSINSLVFNSANASNLVLGSDANLTLTSGGILIAEGAASASISGGVISSGLPVTDSTILTELIVHQHSSNGFTLASLVNGNLALTKSGAGTMILNGDNLYTGQTTINEGVLSISGGKAIGDRSIVTLRNRTGALLDLNNSSETIAGLAGGGADGGRVNIGTGTLTLLNNSGTTPVFTGTLEGSGTFIKNGANTQEMEGNSTLFTGNVIVNQGLLHLDSTSGILVNAASFTINGAGTVLSDQEGDNDTDRIGNSASVTLNYTAGSNGLRIRNDNDEGEIRNETIGSLVLGAGHNVIMVEANNAAANTAARLTAADLVRNNKATVLVRGLSLGAASGRRGLVTFGTLPSGAIGGTGAGGTDRSIYPYMVGDASSSTALGNSFVTYDTGSSSLRPLLTTEYIQNEAGYNALAASTQNNVRFSASTLAALTGGSKTINSLVLDSSTAAVTVTGGAADVLTLSSGALLAATTTAANGMTLNGFSELRTATDEYIMYVTNATSSLTVTPSLTTSNASLTKSGAGLLILSNASTYTGGTWFNQGFIEVSALDRLGSGGLNFFSGGLRWATGSTFDPTVRDMMLGLGGGVFDTNGNNVTFANAFGSGGAGGLSKLGNGTLTLNAAGDFTGPASITAGTLTYGVANALPSGTDLTLAGGILNIGSFDTVLGNLEFTGSATITGSADLLFTGNFNQSTGSRTLTVTNTGVTTFDGDILSIANASTTVRTLGLAVGTGAKVVINNQITNGSAVGSLSKTGSGLLVLTSDNFYTGNTAVSAGGLLANNPSSFASATGSGNVTVSAGAFLGGTGRISGGVTTTGRITPGSMDALGVSTIGQLTVGTLTANTGSELFFQIGGATVIDTDAVAAYQANPGTFVIPSDWTDSYDSTTKHDQINITGTGVQTINATLTISGDFLNGYVPDYGAVFHLVDWASIDDSGAAGTLAGTHGFLNLPDLGVGRSWNTSYFSSHGIVFVIPEPSRMFLLFFGLFGLFFRRRR</sequence>
<dbReference type="InterPro" id="IPR013425">
    <property type="entry name" value="Autotrns_rpt"/>
</dbReference>
<keyword evidence="2" id="KW-0472">Membrane</keyword>
<keyword evidence="5" id="KW-1185">Reference proteome</keyword>
<protein>
    <submittedName>
        <fullName evidence="4">Putative secreted protein with PEP-CTERM sorting signal</fullName>
    </submittedName>
</protein>
<evidence type="ECO:0000313" key="4">
    <source>
        <dbReference type="EMBL" id="TDU64028.1"/>
    </source>
</evidence>
<name>A0A4R7RIU8_9BACT</name>
<dbReference type="OrthoDB" id="199739at2"/>